<reference evidence="6 7" key="1">
    <citation type="submission" date="2018-03" db="EMBL/GenBank/DDBJ databases">
        <title>Genomic Encyclopedia of Archaeal and Bacterial Type Strains, Phase II (KMG-II): from individual species to whole genera.</title>
        <authorList>
            <person name="Goeker M."/>
        </authorList>
    </citation>
    <scope>NUCLEOTIDE SEQUENCE [LARGE SCALE GENOMIC DNA]</scope>
    <source>
        <strain evidence="6 7">DSM 29057</strain>
    </source>
</reference>
<comment type="caution">
    <text evidence="6">The sequence shown here is derived from an EMBL/GenBank/DDBJ whole genome shotgun (WGS) entry which is preliminary data.</text>
</comment>
<dbReference type="GO" id="GO:0022857">
    <property type="term" value="F:transmembrane transporter activity"/>
    <property type="evidence" value="ECO:0007669"/>
    <property type="project" value="InterPro"/>
</dbReference>
<protein>
    <submittedName>
        <fullName evidence="6">Putative MFS family arabinose efflux permease</fullName>
    </submittedName>
</protein>
<dbReference type="InterPro" id="IPR036259">
    <property type="entry name" value="MFS_trans_sf"/>
</dbReference>
<feature type="transmembrane region" description="Helical" evidence="4">
    <location>
        <begin position="12"/>
        <end position="33"/>
    </location>
</feature>
<evidence type="ECO:0000259" key="5">
    <source>
        <dbReference type="PROSITE" id="PS50850"/>
    </source>
</evidence>
<name>A0A2P8GJC8_9BACT</name>
<feature type="transmembrane region" description="Helical" evidence="4">
    <location>
        <begin position="303"/>
        <end position="325"/>
    </location>
</feature>
<feature type="transmembrane region" description="Helical" evidence="4">
    <location>
        <begin position="215"/>
        <end position="234"/>
    </location>
</feature>
<dbReference type="RefSeq" id="WP_106593723.1">
    <property type="nucleotide sequence ID" value="NZ_PYAS01000001.1"/>
</dbReference>
<keyword evidence="7" id="KW-1185">Reference proteome</keyword>
<sequence length="399" mass="42494">MTDPKGRFLASIFPLVAGQAFFQTVGILVAALSGLVGYNLAADKALATLPVAVVSIGTASALIPASMLMKKYGRKTGFIIGIGLGFLAGALTSLGIYLVNFWLFVVGNMFVGAYQGFSQYYRFAAAESVPEADRSKAISWVVSGGVFAAVAGPSIARLTKDIGEIPFLYSYLSIMGLSLLAVAAVSRIRHDTHQAAVQETAQGERTLSEILKRPAFIAAIASSTVGSAVMVMVMTATPITMKLCGYNADDSSLVIQWHVLGMFVPSFFTGDLIQRFGAVRVISCGILIFLLHLSLALSGTELFHFTTGLIFLGVGWNFMFIGGTALLTKSYATGGRAQSQAFHDFMVYAVATLSSFTAGAALDRWGWNVVNLIAAPLLIAAFTILQWYAITERKSQVAQ</sequence>
<dbReference type="PANTHER" id="PTHR23534">
    <property type="entry name" value="MFS PERMEASE"/>
    <property type="match status" value="1"/>
</dbReference>
<feature type="transmembrane region" description="Helical" evidence="4">
    <location>
        <begin position="278"/>
        <end position="297"/>
    </location>
</feature>
<gene>
    <name evidence="6" type="ORF">CLV60_101436</name>
</gene>
<feature type="transmembrane region" description="Helical" evidence="4">
    <location>
        <begin position="254"/>
        <end position="273"/>
    </location>
</feature>
<dbReference type="PROSITE" id="PS50850">
    <property type="entry name" value="MFS"/>
    <property type="match status" value="1"/>
</dbReference>
<feature type="transmembrane region" description="Helical" evidence="4">
    <location>
        <begin position="345"/>
        <end position="362"/>
    </location>
</feature>
<dbReference type="OrthoDB" id="9776171at2"/>
<accession>A0A2P8GJC8</accession>
<evidence type="ECO:0000256" key="1">
    <source>
        <dbReference type="ARBA" id="ARBA00022692"/>
    </source>
</evidence>
<dbReference type="InterPro" id="IPR020846">
    <property type="entry name" value="MFS_dom"/>
</dbReference>
<feature type="domain" description="Major facilitator superfamily (MFS) profile" evidence="5">
    <location>
        <begin position="214"/>
        <end position="399"/>
    </location>
</feature>
<feature type="transmembrane region" description="Helical" evidence="4">
    <location>
        <begin position="368"/>
        <end position="390"/>
    </location>
</feature>
<dbReference type="PANTHER" id="PTHR23534:SF1">
    <property type="entry name" value="MAJOR FACILITATOR SUPERFAMILY PROTEIN"/>
    <property type="match status" value="1"/>
</dbReference>
<keyword evidence="2 4" id="KW-1133">Transmembrane helix</keyword>
<feature type="transmembrane region" description="Helical" evidence="4">
    <location>
        <begin position="77"/>
        <end position="95"/>
    </location>
</feature>
<feature type="transmembrane region" description="Helical" evidence="4">
    <location>
        <begin position="45"/>
        <end position="65"/>
    </location>
</feature>
<evidence type="ECO:0000256" key="2">
    <source>
        <dbReference type="ARBA" id="ARBA00022989"/>
    </source>
</evidence>
<feature type="transmembrane region" description="Helical" evidence="4">
    <location>
        <begin position="101"/>
        <end position="117"/>
    </location>
</feature>
<dbReference type="Gene3D" id="1.20.1250.20">
    <property type="entry name" value="MFS general substrate transporter like domains"/>
    <property type="match status" value="1"/>
</dbReference>
<dbReference type="EMBL" id="PYAS01000001">
    <property type="protein sequence ID" value="PSL34067.1"/>
    <property type="molecule type" value="Genomic_DNA"/>
</dbReference>
<dbReference type="AlphaFoldDB" id="A0A2P8GJC8"/>
<dbReference type="SUPFAM" id="SSF103473">
    <property type="entry name" value="MFS general substrate transporter"/>
    <property type="match status" value="1"/>
</dbReference>
<feature type="transmembrane region" description="Helical" evidence="4">
    <location>
        <begin position="168"/>
        <end position="185"/>
    </location>
</feature>
<feature type="transmembrane region" description="Helical" evidence="4">
    <location>
        <begin position="137"/>
        <end position="156"/>
    </location>
</feature>
<evidence type="ECO:0000256" key="4">
    <source>
        <dbReference type="SAM" id="Phobius"/>
    </source>
</evidence>
<proteinExistence type="predicted"/>
<keyword evidence="3 4" id="KW-0472">Membrane</keyword>
<evidence type="ECO:0000313" key="7">
    <source>
        <dbReference type="Proteomes" id="UP000241964"/>
    </source>
</evidence>
<dbReference type="Proteomes" id="UP000241964">
    <property type="component" value="Unassembled WGS sequence"/>
</dbReference>
<organism evidence="6 7">
    <name type="scientific">Dyadobacter jiangsuensis</name>
    <dbReference type="NCBI Taxonomy" id="1591085"/>
    <lineage>
        <taxon>Bacteria</taxon>
        <taxon>Pseudomonadati</taxon>
        <taxon>Bacteroidota</taxon>
        <taxon>Cytophagia</taxon>
        <taxon>Cytophagales</taxon>
        <taxon>Spirosomataceae</taxon>
        <taxon>Dyadobacter</taxon>
    </lineage>
</organism>
<evidence type="ECO:0000313" key="6">
    <source>
        <dbReference type="EMBL" id="PSL34067.1"/>
    </source>
</evidence>
<dbReference type="Pfam" id="PF07690">
    <property type="entry name" value="MFS_1"/>
    <property type="match status" value="1"/>
</dbReference>
<keyword evidence="1 4" id="KW-0812">Transmembrane</keyword>
<evidence type="ECO:0000256" key="3">
    <source>
        <dbReference type="ARBA" id="ARBA00023136"/>
    </source>
</evidence>
<dbReference type="InterPro" id="IPR011701">
    <property type="entry name" value="MFS"/>
</dbReference>